<proteinExistence type="predicted"/>
<dbReference type="OrthoDB" id="3921399at2759"/>
<accession>A0A4U0VBE6</accession>
<reference evidence="1 2" key="1">
    <citation type="submission" date="2017-03" db="EMBL/GenBank/DDBJ databases">
        <title>Genomes of endolithic fungi from Antarctica.</title>
        <authorList>
            <person name="Coleine C."/>
            <person name="Masonjones S."/>
            <person name="Stajich J.E."/>
        </authorList>
    </citation>
    <scope>NUCLEOTIDE SEQUENCE [LARGE SCALE GENOMIC DNA]</scope>
    <source>
        <strain evidence="1 2">CCFEE 5311</strain>
    </source>
</reference>
<protein>
    <submittedName>
        <fullName evidence="1">Uncharacterized protein</fullName>
    </submittedName>
</protein>
<evidence type="ECO:0000313" key="1">
    <source>
        <dbReference type="EMBL" id="TKA45315.1"/>
    </source>
</evidence>
<dbReference type="Proteomes" id="UP000310066">
    <property type="component" value="Unassembled WGS sequence"/>
</dbReference>
<name>A0A4U0VBE6_9PEZI</name>
<evidence type="ECO:0000313" key="2">
    <source>
        <dbReference type="Proteomes" id="UP000310066"/>
    </source>
</evidence>
<sequence>MAAPSTLPRTAFQNFENLVLIGSFTDRELVDLQDVMLRNPEQTAISSAVYRLLLEQIEAAERRIAAAAAAAVRRARRAGMVGR</sequence>
<comment type="caution">
    <text evidence="1">The sequence shown here is derived from an EMBL/GenBank/DDBJ whole genome shotgun (WGS) entry which is preliminary data.</text>
</comment>
<gene>
    <name evidence="1" type="ORF">B0A54_04411</name>
</gene>
<dbReference type="AlphaFoldDB" id="A0A4U0VBE6"/>
<dbReference type="EMBL" id="NAJP01000012">
    <property type="protein sequence ID" value="TKA45315.1"/>
    <property type="molecule type" value="Genomic_DNA"/>
</dbReference>
<organism evidence="1 2">
    <name type="scientific">Friedmanniomyces endolithicus</name>
    <dbReference type="NCBI Taxonomy" id="329885"/>
    <lineage>
        <taxon>Eukaryota</taxon>
        <taxon>Fungi</taxon>
        <taxon>Dikarya</taxon>
        <taxon>Ascomycota</taxon>
        <taxon>Pezizomycotina</taxon>
        <taxon>Dothideomycetes</taxon>
        <taxon>Dothideomycetidae</taxon>
        <taxon>Mycosphaerellales</taxon>
        <taxon>Teratosphaeriaceae</taxon>
        <taxon>Friedmanniomyces</taxon>
    </lineage>
</organism>